<feature type="chain" id="PRO_5031257289" evidence="1">
    <location>
        <begin position="20"/>
        <end position="64"/>
    </location>
</feature>
<reference evidence="2 3" key="1">
    <citation type="submission" date="2020-08" db="EMBL/GenBank/DDBJ databases">
        <title>Sequencing the genomes of 1000 actinobacteria strains.</title>
        <authorList>
            <person name="Klenk H.-P."/>
        </authorList>
    </citation>
    <scope>NUCLEOTIDE SEQUENCE [LARGE SCALE GENOMIC DNA]</scope>
    <source>
        <strain evidence="2 3">DSM 40483</strain>
    </source>
</reference>
<dbReference type="EMBL" id="JACHMS010000001">
    <property type="protein sequence ID" value="MBB4714161.1"/>
    <property type="molecule type" value="Genomic_DNA"/>
</dbReference>
<evidence type="ECO:0000313" key="3">
    <source>
        <dbReference type="Proteomes" id="UP000565089"/>
    </source>
</evidence>
<keyword evidence="3" id="KW-1185">Reference proteome</keyword>
<proteinExistence type="predicted"/>
<organism evidence="2 3">
    <name type="scientific">Streptomyces luteogriseus</name>
    <dbReference type="NCBI Taxonomy" id="68233"/>
    <lineage>
        <taxon>Bacteria</taxon>
        <taxon>Bacillati</taxon>
        <taxon>Actinomycetota</taxon>
        <taxon>Actinomycetes</taxon>
        <taxon>Kitasatosporales</taxon>
        <taxon>Streptomycetaceae</taxon>
        <taxon>Streptomyces</taxon>
    </lineage>
</organism>
<dbReference type="AlphaFoldDB" id="A0A7W7DP31"/>
<accession>A0A7W7DP31</accession>
<gene>
    <name evidence="2" type="ORF">BJ965_004043</name>
</gene>
<comment type="caution">
    <text evidence="2">The sequence shown here is derived from an EMBL/GenBank/DDBJ whole genome shotgun (WGS) entry which is preliminary data.</text>
</comment>
<dbReference type="Proteomes" id="UP000565089">
    <property type="component" value="Unassembled WGS sequence"/>
</dbReference>
<protein>
    <submittedName>
        <fullName evidence="2">Uncharacterized protein</fullName>
    </submittedName>
</protein>
<feature type="signal peptide" evidence="1">
    <location>
        <begin position="1"/>
        <end position="19"/>
    </location>
</feature>
<keyword evidence="1" id="KW-0732">Signal</keyword>
<sequence>MKRVLSVVVVLGGLVTASAATGDDGAGSFGVTVAGRDARVGVLLRAAGEGSSARRPWWTRRGGI</sequence>
<evidence type="ECO:0000313" key="2">
    <source>
        <dbReference type="EMBL" id="MBB4714161.1"/>
    </source>
</evidence>
<name>A0A7W7DP31_9ACTN</name>
<evidence type="ECO:0000256" key="1">
    <source>
        <dbReference type="SAM" id="SignalP"/>
    </source>
</evidence>